<dbReference type="InterPro" id="IPR005225">
    <property type="entry name" value="Small_GTP-bd"/>
</dbReference>
<dbReference type="Gene3D" id="3.40.50.10050">
    <property type="entry name" value="Translation initiation factor IF- 2, domain 3"/>
    <property type="match status" value="1"/>
</dbReference>
<dbReference type="PROSITE" id="PS51722">
    <property type="entry name" value="G_TR_2"/>
    <property type="match status" value="1"/>
</dbReference>
<feature type="compositionally biased region" description="Polar residues" evidence="11">
    <location>
        <begin position="303"/>
        <end position="320"/>
    </location>
</feature>
<evidence type="ECO:0000256" key="10">
    <source>
        <dbReference type="ARBA" id="ARBA00044200"/>
    </source>
</evidence>
<evidence type="ECO:0000256" key="5">
    <source>
        <dbReference type="ARBA" id="ARBA00022917"/>
    </source>
</evidence>
<keyword evidence="7" id="KW-0496">Mitochondrion</keyword>
<dbReference type="InterPro" id="IPR027417">
    <property type="entry name" value="P-loop_NTPase"/>
</dbReference>
<keyword evidence="8" id="KW-0342">GTP-binding</keyword>
<dbReference type="InterPro" id="IPR053905">
    <property type="entry name" value="EF-G-like_DII"/>
</dbReference>
<dbReference type="PANTHER" id="PTHR43381:SF20">
    <property type="entry name" value="TRANSLATION INITIATION FACTOR IF-2, MITOCHONDRIAL"/>
    <property type="match status" value="1"/>
</dbReference>
<dbReference type="Proteomes" id="UP000285405">
    <property type="component" value="Unassembled WGS sequence"/>
</dbReference>
<dbReference type="PANTHER" id="PTHR43381">
    <property type="entry name" value="TRANSLATION INITIATION FACTOR IF-2-RELATED"/>
    <property type="match status" value="1"/>
</dbReference>
<dbReference type="Pfam" id="PF22042">
    <property type="entry name" value="EF-G_D2"/>
    <property type="match status" value="1"/>
</dbReference>
<dbReference type="GO" id="GO:0003924">
    <property type="term" value="F:GTPase activity"/>
    <property type="evidence" value="ECO:0007669"/>
    <property type="project" value="InterPro"/>
</dbReference>
<feature type="compositionally biased region" description="Basic and acidic residues" evidence="11">
    <location>
        <begin position="500"/>
        <end position="525"/>
    </location>
</feature>
<feature type="region of interest" description="Disordered" evidence="11">
    <location>
        <begin position="442"/>
        <end position="525"/>
    </location>
</feature>
<dbReference type="SUPFAM" id="SSF52156">
    <property type="entry name" value="Initiation factor IF2/eIF5b, domain 3"/>
    <property type="match status" value="1"/>
</dbReference>
<gene>
    <name evidence="13" type="ORF">GcC1_203014</name>
</gene>
<evidence type="ECO:0000256" key="2">
    <source>
        <dbReference type="ARBA" id="ARBA00007733"/>
    </source>
</evidence>
<dbReference type="OrthoDB" id="361630at2759"/>
<feature type="region of interest" description="Disordered" evidence="11">
    <location>
        <begin position="139"/>
        <end position="229"/>
    </location>
</feature>
<evidence type="ECO:0000313" key="14">
    <source>
        <dbReference type="Proteomes" id="UP000285405"/>
    </source>
</evidence>
<feature type="compositionally biased region" description="Basic and acidic residues" evidence="11">
    <location>
        <begin position="73"/>
        <end position="83"/>
    </location>
</feature>
<feature type="compositionally biased region" description="Basic and acidic residues" evidence="11">
    <location>
        <begin position="479"/>
        <end position="489"/>
    </location>
</feature>
<dbReference type="FunFam" id="2.40.30.10:FF:000008">
    <property type="entry name" value="Translation initiation factor IF-2"/>
    <property type="match status" value="1"/>
</dbReference>
<dbReference type="InterPro" id="IPR036925">
    <property type="entry name" value="TIF_IF2_dom3_sf"/>
</dbReference>
<dbReference type="HAMAP" id="MF_00100_B">
    <property type="entry name" value="IF_2_B"/>
    <property type="match status" value="1"/>
</dbReference>
<dbReference type="GO" id="GO:0003743">
    <property type="term" value="F:translation initiation factor activity"/>
    <property type="evidence" value="ECO:0007669"/>
    <property type="project" value="UniProtKB-KW"/>
</dbReference>
<dbReference type="Gene3D" id="2.40.30.10">
    <property type="entry name" value="Translation factors"/>
    <property type="match status" value="2"/>
</dbReference>
<feature type="region of interest" description="Disordered" evidence="11">
    <location>
        <begin position="246"/>
        <end position="266"/>
    </location>
</feature>
<evidence type="ECO:0000256" key="3">
    <source>
        <dbReference type="ARBA" id="ARBA00022540"/>
    </source>
</evidence>
<feature type="region of interest" description="Disordered" evidence="11">
    <location>
        <begin position="375"/>
        <end position="420"/>
    </location>
</feature>
<sequence length="1182" mass="131716">MRTKILLQKGQSSSLCAFCAHRLRHIWAASHVQRRYLESFSSDPDFDPFRSSDQSSQATWGIVSGNENNGTDKSPETSTEKDGFASSLGPVDVAPNWGIGQAPSWASPVIEEDETVLAPALAVNNKKTLGEDTKIQKAASDLGNERQTTRRLLLPPYPGPGLSRQGRPIPYPRPRINNESKPGIRYQKLNLRDEKYPTIKSENQRPGNDSYNSSLFRKQDTRETNITDSRSEPVWGQLKRRIEMRQSGQASFEKSNISTERVRRQGITRQGRDVPLSMNIDYRIKGNFEPRSENFPSERSLKIQPNATSSSFDRINQSERVSARSEPFSGEKSQKGGVDLTHSDEGNLVENEKIPVGEERSQFLNPIKMSEAVAFKSHQEEKKKESKLKQYDETNIIPASNKTNKLGSQASLGDEKTVESMPVQNIEMSDKLLNANQFIKSSPSTHEIGQTTLTNTASSEVPPESKNPVEIEASQSKDLVGKDDEEKVRPSRKREKRKRGSESKEKFADEKSKVAGRDRDRARREAKFIRDESEREAARLRQEERLDRQRIKAEKKAIRKAAPSPIFLPEFITISNLAVALKIRYEELATKMKELGFEETHSDVILNSENSGLIAMEYNFEPVVDQSKDKELVARDPHPRPQELPPRPPVITIMGHVDHGKTTILDYLRKSSVAASEHGGITQHIGAFSVRMPSGKMMTYLDTPGHAAFLNMRQRGAYVTDIVILVVAADDGVKPQTIEAINHAKAAKVPMIVAINKIDKPDINIDKVKLELARYGVEIEDFGGDTQVVCISGQTGQGIDKFEENLVALAEIIDMRAEADGPSEGWVLEASVKRLGKVATVLVRRGTLRPGQVLVAGTTWAKVRTLRNEAGTELDEAGPGIPVEVDGWRDQPVAGDEVLQAEDEFKAKRVVDYRIEKKERDKLAADVKAINDVREETRHQKALLKAAREAEIEEKKTGIAEDLPVLETKPKSKGPKPVYFIVKGDVSGSVEAVLDQIRFLKTKEVEPLILRSGVGKLSKFDIEHAAVAKGNVISFNLAIDPEIYHLAEASNVKIFENNIIYALVDSVRAELSNHLPPLISHSVLGEAEIAQIFLINFKGRTKDPIAGCKVRNGSIKRNGKVRVMRDGQKVFDGELSSLKSGSNHILEASKGNECGLAFEGWSGFHVGDLIQHYEEIYEKRYL</sequence>
<evidence type="ECO:0000256" key="9">
    <source>
        <dbReference type="ARBA" id="ARBA00025162"/>
    </source>
</evidence>
<feature type="compositionally biased region" description="Polar residues" evidence="11">
    <location>
        <begin position="442"/>
        <end position="459"/>
    </location>
</feature>
<evidence type="ECO:0000256" key="1">
    <source>
        <dbReference type="ARBA" id="ARBA00004173"/>
    </source>
</evidence>
<dbReference type="CDD" id="cd03692">
    <property type="entry name" value="mtIF2_IVc"/>
    <property type="match status" value="1"/>
</dbReference>
<dbReference type="CDD" id="cd01887">
    <property type="entry name" value="IF2_eIF5B"/>
    <property type="match status" value="1"/>
</dbReference>
<dbReference type="InterPro" id="IPR044145">
    <property type="entry name" value="IF2_II"/>
</dbReference>
<proteinExistence type="inferred from homology"/>
<keyword evidence="6" id="KW-0809">Transit peptide</keyword>
<dbReference type="GO" id="GO:0005525">
    <property type="term" value="F:GTP binding"/>
    <property type="evidence" value="ECO:0007669"/>
    <property type="project" value="UniProtKB-KW"/>
</dbReference>
<feature type="region of interest" description="Disordered" evidence="11">
    <location>
        <begin position="288"/>
        <end position="357"/>
    </location>
</feature>
<dbReference type="InterPro" id="IPR009000">
    <property type="entry name" value="Transl_B-barrel_sf"/>
</dbReference>
<comment type="caution">
    <text evidence="13">The sequence shown here is derived from an EMBL/GenBank/DDBJ whole genome shotgun (WGS) entry which is preliminary data.</text>
</comment>
<feature type="compositionally biased region" description="Low complexity" evidence="11">
    <location>
        <begin position="47"/>
        <end position="57"/>
    </location>
</feature>
<evidence type="ECO:0000256" key="6">
    <source>
        <dbReference type="ARBA" id="ARBA00022946"/>
    </source>
</evidence>
<feature type="domain" description="Tr-type G" evidence="12">
    <location>
        <begin position="646"/>
        <end position="818"/>
    </location>
</feature>
<feature type="compositionally biased region" description="Basic and acidic residues" evidence="11">
    <location>
        <begin position="217"/>
        <end position="229"/>
    </location>
</feature>
<organism evidence="13 14">
    <name type="scientific">Golovinomyces cichoracearum</name>
    <dbReference type="NCBI Taxonomy" id="62708"/>
    <lineage>
        <taxon>Eukaryota</taxon>
        <taxon>Fungi</taxon>
        <taxon>Dikarya</taxon>
        <taxon>Ascomycota</taxon>
        <taxon>Pezizomycotina</taxon>
        <taxon>Leotiomycetes</taxon>
        <taxon>Erysiphales</taxon>
        <taxon>Erysiphaceae</taxon>
        <taxon>Golovinomyces</taxon>
    </lineage>
</organism>
<evidence type="ECO:0000259" key="12">
    <source>
        <dbReference type="PROSITE" id="PS51722"/>
    </source>
</evidence>
<dbReference type="EMBL" id="MCBR01020323">
    <property type="protein sequence ID" value="RKF55506.1"/>
    <property type="molecule type" value="Genomic_DNA"/>
</dbReference>
<dbReference type="Pfam" id="PF00009">
    <property type="entry name" value="GTP_EFTU"/>
    <property type="match status" value="1"/>
</dbReference>
<dbReference type="Pfam" id="PF11987">
    <property type="entry name" value="IF-2"/>
    <property type="match status" value="1"/>
</dbReference>
<reference evidence="13 14" key="1">
    <citation type="journal article" date="2018" name="BMC Genomics">
        <title>Comparative genome analyses reveal sequence features reflecting distinct modes of host-adaptation between dicot and monocot powdery mildew.</title>
        <authorList>
            <person name="Wu Y."/>
            <person name="Ma X."/>
            <person name="Pan Z."/>
            <person name="Kale S.D."/>
            <person name="Song Y."/>
            <person name="King H."/>
            <person name="Zhang Q."/>
            <person name="Presley C."/>
            <person name="Deng X."/>
            <person name="Wei C.I."/>
            <person name="Xiao S."/>
        </authorList>
    </citation>
    <scope>NUCLEOTIDE SEQUENCE [LARGE SCALE GENOMIC DNA]</scope>
    <source>
        <strain evidence="13">UCSC1</strain>
    </source>
</reference>
<feature type="compositionally biased region" description="Polar residues" evidence="11">
    <location>
        <begin position="200"/>
        <end position="216"/>
    </location>
</feature>
<dbReference type="InterPro" id="IPR015760">
    <property type="entry name" value="TIF_IF2"/>
</dbReference>
<dbReference type="InterPro" id="IPR000795">
    <property type="entry name" value="T_Tr_GTP-bd_dom"/>
</dbReference>
<evidence type="ECO:0000313" key="13">
    <source>
        <dbReference type="EMBL" id="RKF55506.1"/>
    </source>
</evidence>
<feature type="compositionally biased region" description="Basic and acidic residues" evidence="11">
    <location>
        <begin position="341"/>
        <end position="357"/>
    </location>
</feature>
<dbReference type="FunFam" id="3.40.50.10050:FF:000001">
    <property type="entry name" value="Translation initiation factor IF-2"/>
    <property type="match status" value="1"/>
</dbReference>
<dbReference type="AlphaFoldDB" id="A0A420HDG3"/>
<feature type="compositionally biased region" description="Polar residues" evidence="11">
    <location>
        <begin position="246"/>
        <end position="259"/>
    </location>
</feature>
<feature type="region of interest" description="Disordered" evidence="11">
    <location>
        <begin position="47"/>
        <end position="87"/>
    </location>
</feature>
<comment type="subcellular location">
    <subcellularLocation>
        <location evidence="1">Mitochondrion</location>
    </subcellularLocation>
</comment>
<dbReference type="SUPFAM" id="SSF50447">
    <property type="entry name" value="Translation proteins"/>
    <property type="match status" value="2"/>
</dbReference>
<dbReference type="FunFam" id="3.40.50.300:FF:000019">
    <property type="entry name" value="Translation initiation factor IF-2"/>
    <property type="match status" value="1"/>
</dbReference>
<feature type="compositionally biased region" description="Polar residues" evidence="11">
    <location>
        <begin position="397"/>
        <end position="411"/>
    </location>
</feature>
<dbReference type="CDD" id="cd03702">
    <property type="entry name" value="IF2_mtIF2_II"/>
    <property type="match status" value="1"/>
</dbReference>
<dbReference type="InterPro" id="IPR000178">
    <property type="entry name" value="TF_IF2_bacterial-like"/>
</dbReference>
<keyword evidence="5" id="KW-0648">Protein biosynthesis</keyword>
<comment type="function">
    <text evidence="9">One of the essential components for the initiation of protein synthesis. Protects formylmethionyl-tRNA from spontaneous hydrolysis and promotes its binding to the 30S ribosomal subunits. Also involved in the hydrolysis of GTP during the formation of the 70S ribosomal complex.</text>
</comment>
<evidence type="ECO:0000256" key="4">
    <source>
        <dbReference type="ARBA" id="ARBA00022741"/>
    </source>
</evidence>
<comment type="similarity">
    <text evidence="2">Belongs to the TRAFAC class translation factor GTPase superfamily. Classic translation factor GTPase family. IF-2 subfamily.</text>
</comment>
<evidence type="ECO:0000256" key="11">
    <source>
        <dbReference type="SAM" id="MobiDB-lite"/>
    </source>
</evidence>
<dbReference type="Gene3D" id="3.40.50.300">
    <property type="entry name" value="P-loop containing nucleotide triphosphate hydrolases"/>
    <property type="match status" value="1"/>
</dbReference>
<dbReference type="GO" id="GO:0005739">
    <property type="term" value="C:mitochondrion"/>
    <property type="evidence" value="ECO:0007669"/>
    <property type="project" value="UniProtKB-SubCell"/>
</dbReference>
<name>A0A420HDG3_9PEZI</name>
<dbReference type="SUPFAM" id="SSF52540">
    <property type="entry name" value="P-loop containing nucleoside triphosphate hydrolases"/>
    <property type="match status" value="1"/>
</dbReference>
<keyword evidence="3 13" id="KW-0396">Initiation factor</keyword>
<protein>
    <recommendedName>
        <fullName evidence="10">Translation initiation factor IF-2, mitochondrial</fullName>
    </recommendedName>
</protein>
<dbReference type="FunFam" id="2.40.30.10:FF:000007">
    <property type="entry name" value="Translation initiation factor IF-2"/>
    <property type="match status" value="1"/>
</dbReference>
<evidence type="ECO:0000256" key="7">
    <source>
        <dbReference type="ARBA" id="ARBA00023128"/>
    </source>
</evidence>
<dbReference type="InterPro" id="IPR023115">
    <property type="entry name" value="TIF_IF2_dom3"/>
</dbReference>
<dbReference type="NCBIfam" id="TIGR00231">
    <property type="entry name" value="small_GTP"/>
    <property type="match status" value="1"/>
</dbReference>
<keyword evidence="4" id="KW-0547">Nucleotide-binding</keyword>
<accession>A0A420HDG3</accession>
<feature type="compositionally biased region" description="Basic residues" evidence="11">
    <location>
        <begin position="490"/>
        <end position="499"/>
    </location>
</feature>
<feature type="compositionally biased region" description="Basic and acidic residues" evidence="11">
    <location>
        <begin position="377"/>
        <end position="392"/>
    </location>
</feature>
<evidence type="ECO:0000256" key="8">
    <source>
        <dbReference type="ARBA" id="ARBA00023134"/>
    </source>
</evidence>